<name>A0ACC1R6M4_9HYPO</name>
<sequence length="176" mass="18189">MKFSAQIAVACLSAGALAHVAPRALSDFQQVLSTVQTDVDALDSAINAFTGNTAPVQAAATTLVNAINNGNTQLSPQPVLNLADTLTLNSGVTSFKNHAQTLVNDIKAKRPVVISTGNCAVVRTNIDDINSSAGILIQTIVSKADPAAQGIAQKQAKAIQDILDDGKAYYTTANCP</sequence>
<dbReference type="Proteomes" id="UP001148737">
    <property type="component" value="Unassembled WGS sequence"/>
</dbReference>
<protein>
    <submittedName>
        <fullName evidence="1">Uncharacterized protein</fullName>
    </submittedName>
</protein>
<dbReference type="EMBL" id="JANAKD010000036">
    <property type="protein sequence ID" value="KAJ3498753.1"/>
    <property type="molecule type" value="Genomic_DNA"/>
</dbReference>
<comment type="caution">
    <text evidence="1">The sequence shown here is derived from an EMBL/GenBank/DDBJ whole genome shotgun (WGS) entry which is preliminary data.</text>
</comment>
<proteinExistence type="predicted"/>
<keyword evidence="2" id="KW-1185">Reference proteome</keyword>
<evidence type="ECO:0000313" key="2">
    <source>
        <dbReference type="Proteomes" id="UP001148737"/>
    </source>
</evidence>
<gene>
    <name evidence="1" type="ORF">NLG97_g873</name>
</gene>
<evidence type="ECO:0000313" key="1">
    <source>
        <dbReference type="EMBL" id="KAJ3498753.1"/>
    </source>
</evidence>
<accession>A0ACC1R6M4</accession>
<reference evidence="1" key="1">
    <citation type="submission" date="2022-07" db="EMBL/GenBank/DDBJ databases">
        <title>Genome Sequence of Lecanicillium saksenae.</title>
        <authorList>
            <person name="Buettner E."/>
        </authorList>
    </citation>
    <scope>NUCLEOTIDE SEQUENCE</scope>
    <source>
        <strain evidence="1">VT-O1</strain>
    </source>
</reference>
<organism evidence="1 2">
    <name type="scientific">Lecanicillium saksenae</name>
    <dbReference type="NCBI Taxonomy" id="468837"/>
    <lineage>
        <taxon>Eukaryota</taxon>
        <taxon>Fungi</taxon>
        <taxon>Dikarya</taxon>
        <taxon>Ascomycota</taxon>
        <taxon>Pezizomycotina</taxon>
        <taxon>Sordariomycetes</taxon>
        <taxon>Hypocreomycetidae</taxon>
        <taxon>Hypocreales</taxon>
        <taxon>Cordycipitaceae</taxon>
        <taxon>Lecanicillium</taxon>
    </lineage>
</organism>